<dbReference type="InterPro" id="IPR011711">
    <property type="entry name" value="GntR_C"/>
</dbReference>
<dbReference type="InterPro" id="IPR000524">
    <property type="entry name" value="Tscrpt_reg_HTH_GntR"/>
</dbReference>
<gene>
    <name evidence="5" type="ORF">SAMN05421844_109144</name>
</gene>
<dbReference type="Pfam" id="PF07729">
    <property type="entry name" value="FCD"/>
    <property type="match status" value="1"/>
</dbReference>
<keyword evidence="3" id="KW-0804">Transcription</keyword>
<keyword evidence="2 5" id="KW-0238">DNA-binding</keyword>
<dbReference type="Gene3D" id="1.20.120.530">
    <property type="entry name" value="GntR ligand-binding domain-like"/>
    <property type="match status" value="1"/>
</dbReference>
<dbReference type="PROSITE" id="PS50949">
    <property type="entry name" value="HTH_GNTR"/>
    <property type="match status" value="1"/>
</dbReference>
<dbReference type="GO" id="GO:0003677">
    <property type="term" value="F:DNA binding"/>
    <property type="evidence" value="ECO:0007669"/>
    <property type="project" value="UniProtKB-KW"/>
</dbReference>
<evidence type="ECO:0000256" key="3">
    <source>
        <dbReference type="ARBA" id="ARBA00023163"/>
    </source>
</evidence>
<sequence>MNTDRALTNLQRRLIDRILEFVRHEGLRPGDRINEQQIALRLGVSRTPIRTALALLQDDGVVLRRPGTGVVLVNLPDDGGIGIETRELAPSAAREEALVLRIATERDRQELGDEFSVVELAERYGVARAALVPILERLAGLGMIEKKPGYGWRFLTDWNLTIVDESYRFRMVIEPAALLEPGFSVSRKWLDDTRAAHEIFLKKAWTEDMSVALFETNAAFHEDLAAASGNRFYREAARLQSRLRRFAMYNWRSGRVRVEKNFTEHMAILDAIERGRLDEASDLMRAHLRIAWESTSRRFSPAAS</sequence>
<dbReference type="SUPFAM" id="SSF46785">
    <property type="entry name" value="Winged helix' DNA-binding domain"/>
    <property type="match status" value="2"/>
</dbReference>
<dbReference type="InterPro" id="IPR036390">
    <property type="entry name" value="WH_DNA-bd_sf"/>
</dbReference>
<dbReference type="EMBL" id="FNBZ01000009">
    <property type="protein sequence ID" value="SDH55810.1"/>
    <property type="molecule type" value="Genomic_DNA"/>
</dbReference>
<dbReference type="InterPro" id="IPR036388">
    <property type="entry name" value="WH-like_DNA-bd_sf"/>
</dbReference>
<dbReference type="Gene3D" id="1.10.10.10">
    <property type="entry name" value="Winged helix-like DNA-binding domain superfamily/Winged helix DNA-binding domain"/>
    <property type="match status" value="1"/>
</dbReference>
<feature type="domain" description="HTH gntR-type" evidence="4">
    <location>
        <begin position="8"/>
        <end position="75"/>
    </location>
</feature>
<accession>A0ABY0P738</accession>
<dbReference type="Pfam" id="PF00392">
    <property type="entry name" value="GntR"/>
    <property type="match status" value="1"/>
</dbReference>
<organism evidence="5 6">
    <name type="scientific">Bosea robiniae</name>
    <dbReference type="NCBI Taxonomy" id="1036780"/>
    <lineage>
        <taxon>Bacteria</taxon>
        <taxon>Pseudomonadati</taxon>
        <taxon>Pseudomonadota</taxon>
        <taxon>Alphaproteobacteria</taxon>
        <taxon>Hyphomicrobiales</taxon>
        <taxon>Boseaceae</taxon>
        <taxon>Bosea</taxon>
    </lineage>
</organism>
<reference evidence="5 6" key="1">
    <citation type="submission" date="2016-10" db="EMBL/GenBank/DDBJ databases">
        <authorList>
            <person name="Varghese N."/>
            <person name="Submissions S."/>
        </authorList>
    </citation>
    <scope>NUCLEOTIDE SEQUENCE [LARGE SCALE GENOMIC DNA]</scope>
    <source>
        <strain evidence="5 6">DSM 26672</strain>
    </source>
</reference>
<proteinExistence type="predicted"/>
<comment type="caution">
    <text evidence="5">The sequence shown here is derived from an EMBL/GenBank/DDBJ whole genome shotgun (WGS) entry which is preliminary data.</text>
</comment>
<dbReference type="PANTHER" id="PTHR43537">
    <property type="entry name" value="TRANSCRIPTIONAL REGULATOR, GNTR FAMILY"/>
    <property type="match status" value="1"/>
</dbReference>
<keyword evidence="1" id="KW-0805">Transcription regulation</keyword>
<keyword evidence="6" id="KW-1185">Reference proteome</keyword>
<dbReference type="PANTHER" id="PTHR43537:SF5">
    <property type="entry name" value="UXU OPERON TRANSCRIPTIONAL REGULATOR"/>
    <property type="match status" value="1"/>
</dbReference>
<dbReference type="SMART" id="SM00895">
    <property type="entry name" value="FCD"/>
    <property type="match status" value="1"/>
</dbReference>
<evidence type="ECO:0000256" key="1">
    <source>
        <dbReference type="ARBA" id="ARBA00023015"/>
    </source>
</evidence>
<dbReference type="InterPro" id="IPR008920">
    <property type="entry name" value="TF_FadR/GntR_C"/>
</dbReference>
<evidence type="ECO:0000259" key="4">
    <source>
        <dbReference type="PROSITE" id="PS50949"/>
    </source>
</evidence>
<dbReference type="Proteomes" id="UP000199468">
    <property type="component" value="Unassembled WGS sequence"/>
</dbReference>
<evidence type="ECO:0000256" key="2">
    <source>
        <dbReference type="ARBA" id="ARBA00023125"/>
    </source>
</evidence>
<dbReference type="SMART" id="SM00345">
    <property type="entry name" value="HTH_GNTR"/>
    <property type="match status" value="1"/>
</dbReference>
<dbReference type="CDD" id="cd07377">
    <property type="entry name" value="WHTH_GntR"/>
    <property type="match status" value="1"/>
</dbReference>
<protein>
    <submittedName>
        <fullName evidence="5">DNA-binding transcriptional regulator, GntR family</fullName>
    </submittedName>
</protein>
<evidence type="ECO:0000313" key="6">
    <source>
        <dbReference type="Proteomes" id="UP000199468"/>
    </source>
</evidence>
<dbReference type="SUPFAM" id="SSF48008">
    <property type="entry name" value="GntR ligand-binding domain-like"/>
    <property type="match status" value="1"/>
</dbReference>
<evidence type="ECO:0000313" key="5">
    <source>
        <dbReference type="EMBL" id="SDH55810.1"/>
    </source>
</evidence>
<name>A0ABY0P738_9HYPH</name>